<keyword evidence="6" id="KW-1185">Reference proteome</keyword>
<comment type="function">
    <text evidence="3">Responsible for the release of ribosomes from messenger RNA at the termination of protein biosynthesis. May increase the efficiency of translation by recycling ribosomes from one round of translation to another.</text>
</comment>
<keyword evidence="2 3" id="KW-0648">Protein biosynthesis</keyword>
<accession>A0ABZ0RI29</accession>
<dbReference type="CDD" id="cd00520">
    <property type="entry name" value="RRF"/>
    <property type="match status" value="1"/>
</dbReference>
<evidence type="ECO:0000313" key="5">
    <source>
        <dbReference type="EMBL" id="WPJ94914.1"/>
    </source>
</evidence>
<dbReference type="Pfam" id="PF01765">
    <property type="entry name" value="RRF"/>
    <property type="match status" value="1"/>
</dbReference>
<dbReference type="InterPro" id="IPR036191">
    <property type="entry name" value="RRF_sf"/>
</dbReference>
<comment type="subcellular location">
    <subcellularLocation>
        <location evidence="3">Cytoplasm</location>
    </subcellularLocation>
</comment>
<gene>
    <name evidence="3 5" type="primary">frr</name>
    <name evidence="5" type="ORF">SH580_15900</name>
</gene>
<name>A0ABZ0RI29_9BACT</name>
<dbReference type="NCBIfam" id="TIGR00496">
    <property type="entry name" value="frr"/>
    <property type="match status" value="1"/>
</dbReference>
<evidence type="ECO:0000256" key="1">
    <source>
        <dbReference type="ARBA" id="ARBA00005912"/>
    </source>
</evidence>
<dbReference type="InterPro" id="IPR023584">
    <property type="entry name" value="Ribosome_recyc_fac_dom"/>
</dbReference>
<dbReference type="PANTHER" id="PTHR20982">
    <property type="entry name" value="RIBOSOME RECYCLING FACTOR"/>
    <property type="match status" value="1"/>
</dbReference>
<comment type="similarity">
    <text evidence="1 3">Belongs to the RRF family.</text>
</comment>
<organism evidence="5 6">
    <name type="scientific">Coraliomargarita algicola</name>
    <dbReference type="NCBI Taxonomy" id="3092156"/>
    <lineage>
        <taxon>Bacteria</taxon>
        <taxon>Pseudomonadati</taxon>
        <taxon>Verrucomicrobiota</taxon>
        <taxon>Opitutia</taxon>
        <taxon>Puniceicoccales</taxon>
        <taxon>Coraliomargaritaceae</taxon>
        <taxon>Coraliomargarita</taxon>
    </lineage>
</organism>
<dbReference type="RefSeq" id="WP_319831822.1">
    <property type="nucleotide sequence ID" value="NZ_CP138858.1"/>
</dbReference>
<dbReference type="Proteomes" id="UP001324993">
    <property type="component" value="Chromosome"/>
</dbReference>
<evidence type="ECO:0000256" key="2">
    <source>
        <dbReference type="ARBA" id="ARBA00022917"/>
    </source>
</evidence>
<reference evidence="5 6" key="1">
    <citation type="submission" date="2023-11" db="EMBL/GenBank/DDBJ databases">
        <title>Coraliomargarita sp. nov., isolated from marine algae.</title>
        <authorList>
            <person name="Lee J.K."/>
            <person name="Baek J.H."/>
            <person name="Kim J.M."/>
            <person name="Choi D.G."/>
            <person name="Jeon C.O."/>
        </authorList>
    </citation>
    <scope>NUCLEOTIDE SEQUENCE [LARGE SCALE GENOMIC DNA]</scope>
    <source>
        <strain evidence="5 6">J2-16</strain>
    </source>
</reference>
<proteinExistence type="inferred from homology"/>
<evidence type="ECO:0000313" key="6">
    <source>
        <dbReference type="Proteomes" id="UP001324993"/>
    </source>
</evidence>
<dbReference type="PANTHER" id="PTHR20982:SF3">
    <property type="entry name" value="MITOCHONDRIAL RIBOSOME RECYCLING FACTOR PSEUDO 1"/>
    <property type="match status" value="1"/>
</dbReference>
<keyword evidence="3" id="KW-0963">Cytoplasm</keyword>
<feature type="domain" description="Ribosome recycling factor" evidence="4">
    <location>
        <begin position="22"/>
        <end position="182"/>
    </location>
</feature>
<dbReference type="EMBL" id="CP138858">
    <property type="protein sequence ID" value="WPJ94914.1"/>
    <property type="molecule type" value="Genomic_DNA"/>
</dbReference>
<dbReference type="Gene3D" id="3.30.1360.40">
    <property type="match status" value="1"/>
</dbReference>
<dbReference type="InterPro" id="IPR002661">
    <property type="entry name" value="Ribosome_recyc_fac"/>
</dbReference>
<evidence type="ECO:0000256" key="3">
    <source>
        <dbReference type="HAMAP-Rule" id="MF_00040"/>
    </source>
</evidence>
<evidence type="ECO:0000259" key="4">
    <source>
        <dbReference type="Pfam" id="PF01765"/>
    </source>
</evidence>
<dbReference type="Gene3D" id="1.10.132.20">
    <property type="entry name" value="Ribosome-recycling factor"/>
    <property type="match status" value="1"/>
</dbReference>
<sequence length="185" mass="20526">MPKEILKSMHADMKKAVDHTLHEFSSLHTGKATPAMLDGVRVNAYGSTVTLKEVAAVTTPDARTIMVQPWDKSVLKDVEKGIQEANLGLNPIIDGGILRVPVPELTGQRRQELAKTAGSMAEDGRVRVRQGRRDALSLLKTAKNDDGLPEDDFKRYEKEVQKAHDDYIAEINQHLAHKEADLKKV</sequence>
<dbReference type="SUPFAM" id="SSF55194">
    <property type="entry name" value="Ribosome recycling factor, RRF"/>
    <property type="match status" value="1"/>
</dbReference>
<dbReference type="HAMAP" id="MF_00040">
    <property type="entry name" value="RRF"/>
    <property type="match status" value="1"/>
</dbReference>
<protein>
    <recommendedName>
        <fullName evidence="3">Ribosome-recycling factor</fullName>
        <shortName evidence="3">RRF</shortName>
    </recommendedName>
    <alternativeName>
        <fullName evidence="3">Ribosome-releasing factor</fullName>
    </alternativeName>
</protein>